<dbReference type="Proteomes" id="UP001420932">
    <property type="component" value="Unassembled WGS sequence"/>
</dbReference>
<evidence type="ECO:0000313" key="1">
    <source>
        <dbReference type="EMBL" id="KAK9164363.1"/>
    </source>
</evidence>
<keyword evidence="2" id="KW-1185">Reference proteome</keyword>
<accession>A0AAP0Q229</accession>
<dbReference type="PANTHER" id="PTHR34454">
    <property type="entry name" value="TUNICAMYCIN INDUCED PROTEIN"/>
    <property type="match status" value="1"/>
</dbReference>
<comment type="caution">
    <text evidence="1">The sequence shown here is derived from an EMBL/GenBank/DDBJ whole genome shotgun (WGS) entry which is preliminary data.</text>
</comment>
<dbReference type="PANTHER" id="PTHR34454:SF3">
    <property type="entry name" value="PEPTIDASE I, PUTATIVE-RELATED"/>
    <property type="match status" value="1"/>
</dbReference>
<gene>
    <name evidence="1" type="ORF">Syun_005265</name>
</gene>
<dbReference type="EMBL" id="JBBNAF010000002">
    <property type="protein sequence ID" value="KAK9164363.1"/>
    <property type="molecule type" value="Genomic_DNA"/>
</dbReference>
<proteinExistence type="predicted"/>
<dbReference type="InterPro" id="IPR053283">
    <property type="entry name" value="TUNICAMYCIN_INDUCED_1"/>
</dbReference>
<protein>
    <submittedName>
        <fullName evidence="1">Uncharacterized protein</fullName>
    </submittedName>
</protein>
<evidence type="ECO:0000313" key="2">
    <source>
        <dbReference type="Proteomes" id="UP001420932"/>
    </source>
</evidence>
<reference evidence="1 2" key="1">
    <citation type="submission" date="2024-01" db="EMBL/GenBank/DDBJ databases">
        <title>Genome assemblies of Stephania.</title>
        <authorList>
            <person name="Yang L."/>
        </authorList>
    </citation>
    <scope>NUCLEOTIDE SEQUENCE [LARGE SCALE GENOMIC DNA]</scope>
    <source>
        <strain evidence="1">YNDBR</strain>
        <tissue evidence="1">Leaf</tissue>
    </source>
</reference>
<organism evidence="1 2">
    <name type="scientific">Stephania yunnanensis</name>
    <dbReference type="NCBI Taxonomy" id="152371"/>
    <lineage>
        <taxon>Eukaryota</taxon>
        <taxon>Viridiplantae</taxon>
        <taxon>Streptophyta</taxon>
        <taxon>Embryophyta</taxon>
        <taxon>Tracheophyta</taxon>
        <taxon>Spermatophyta</taxon>
        <taxon>Magnoliopsida</taxon>
        <taxon>Ranunculales</taxon>
        <taxon>Menispermaceae</taxon>
        <taxon>Menispermoideae</taxon>
        <taxon>Cissampelideae</taxon>
        <taxon>Stephania</taxon>
    </lineage>
</organism>
<dbReference type="AlphaFoldDB" id="A0AAP0Q229"/>
<name>A0AAP0Q229_9MAGN</name>
<sequence length="406" mass="45844">MLINGVLAFSILSIYYFQSAFSFNASSLHLSSVIIHNPNTTSHLLKDVVKEISKRQKWDLNDVRVSDGGVRNIRVGGSRSCECRMRVEKSELVFKFSDELGPWRKQRERRELVDLLGEIRSNSALEAFELEGPFELRVDGGDELSLVLPINDKLNITHTGLKRLLVGEGITVKIEGAREVSLYHHSYDFGVPINRSGRIDEERNQFQPFVPSLCIPLPSIHMVGSALLSAHRTRNPSSKIEIASLSQNMVELLAEKCYDGQPRNRKLGCPIDSLSPKLALLEKLIQRLILIEGQALQSGMSVFLKSKITVTSLISFQLKIERNVRKNDTMRGTLAEWKTKPAVERAYFEVTARVEEEKLKPLEVKRFRPFIIADSASWSTLMSNISFTKIPSLLVSPEALTLDVKW</sequence>